<protein>
    <submittedName>
        <fullName evidence="2">Uncharacterized protein</fullName>
    </submittedName>
</protein>
<comment type="caution">
    <text evidence="2">The sequence shown here is derived from an EMBL/GenBank/DDBJ whole genome shotgun (WGS) entry which is preliminary data.</text>
</comment>
<reference evidence="2" key="1">
    <citation type="submission" date="2020-07" db="EMBL/GenBank/DDBJ databases">
        <title>The High-quality genome of the commercially important snow crab, Chionoecetes opilio.</title>
        <authorList>
            <person name="Jeong J.-H."/>
            <person name="Ryu S."/>
        </authorList>
    </citation>
    <scope>NUCLEOTIDE SEQUENCE</scope>
    <source>
        <strain evidence="2">MADBK_172401_WGS</strain>
        <tissue evidence="2">Digestive gland</tissue>
    </source>
</reference>
<proteinExistence type="predicted"/>
<organism evidence="2 3">
    <name type="scientific">Chionoecetes opilio</name>
    <name type="common">Atlantic snow crab</name>
    <name type="synonym">Cancer opilio</name>
    <dbReference type="NCBI Taxonomy" id="41210"/>
    <lineage>
        <taxon>Eukaryota</taxon>
        <taxon>Metazoa</taxon>
        <taxon>Ecdysozoa</taxon>
        <taxon>Arthropoda</taxon>
        <taxon>Crustacea</taxon>
        <taxon>Multicrustacea</taxon>
        <taxon>Malacostraca</taxon>
        <taxon>Eumalacostraca</taxon>
        <taxon>Eucarida</taxon>
        <taxon>Decapoda</taxon>
        <taxon>Pleocyemata</taxon>
        <taxon>Brachyura</taxon>
        <taxon>Eubrachyura</taxon>
        <taxon>Majoidea</taxon>
        <taxon>Majidae</taxon>
        <taxon>Chionoecetes</taxon>
    </lineage>
</organism>
<gene>
    <name evidence="2" type="ORF">GWK47_053196</name>
</gene>
<name>A0A8J4Y6C9_CHIOP</name>
<evidence type="ECO:0000313" key="2">
    <source>
        <dbReference type="EMBL" id="KAG0718071.1"/>
    </source>
</evidence>
<dbReference type="Proteomes" id="UP000770661">
    <property type="component" value="Unassembled WGS sequence"/>
</dbReference>
<evidence type="ECO:0000313" key="3">
    <source>
        <dbReference type="Proteomes" id="UP000770661"/>
    </source>
</evidence>
<sequence>MSSPNAQVPGSRGNTPASPTPHPTHLSGHRPDTGSTPLIPPWGGKLMTRPQIPSQAAATTTTSNVDVLSVSHEGDASQSATAVEVCPGWLRGRDPKPRQRRPRSSPRWSMDRDPKPSSVAS</sequence>
<dbReference type="AlphaFoldDB" id="A0A8J4Y6C9"/>
<accession>A0A8J4Y6C9</accession>
<feature type="region of interest" description="Disordered" evidence="1">
    <location>
        <begin position="1"/>
        <end position="121"/>
    </location>
</feature>
<keyword evidence="3" id="KW-1185">Reference proteome</keyword>
<evidence type="ECO:0000256" key="1">
    <source>
        <dbReference type="SAM" id="MobiDB-lite"/>
    </source>
</evidence>
<dbReference type="EMBL" id="JACEEZ010016698">
    <property type="protein sequence ID" value="KAG0718071.1"/>
    <property type="molecule type" value="Genomic_DNA"/>
</dbReference>
<feature type="compositionally biased region" description="Polar residues" evidence="1">
    <location>
        <begin position="51"/>
        <end position="66"/>
    </location>
</feature>
<feature type="compositionally biased region" description="Polar residues" evidence="1">
    <location>
        <begin position="1"/>
        <end position="17"/>
    </location>
</feature>